<feature type="transmembrane region" description="Helical" evidence="6">
    <location>
        <begin position="262"/>
        <end position="282"/>
    </location>
</feature>
<feature type="transmembrane region" description="Helical" evidence="6">
    <location>
        <begin position="393"/>
        <end position="414"/>
    </location>
</feature>
<feature type="transmembrane region" description="Helical" evidence="6">
    <location>
        <begin position="336"/>
        <end position="358"/>
    </location>
</feature>
<feature type="transmembrane region" description="Helical" evidence="6">
    <location>
        <begin position="302"/>
        <end position="324"/>
    </location>
</feature>
<dbReference type="Pfam" id="PF01943">
    <property type="entry name" value="Polysacc_synt"/>
    <property type="match status" value="1"/>
</dbReference>
<dbReference type="InterPro" id="IPR050833">
    <property type="entry name" value="Poly_Biosynth_Transport"/>
</dbReference>
<keyword evidence="4 6" id="KW-1133">Transmembrane helix</keyword>
<reference evidence="7 8" key="1">
    <citation type="submission" date="2011-08" db="EMBL/GenBank/DDBJ databases">
        <title>The Genome Sequence of Clostridium citroniae WAL-17108.</title>
        <authorList>
            <consortium name="The Broad Institute Genome Sequencing Platform"/>
            <person name="Earl A."/>
            <person name="Ward D."/>
            <person name="Feldgarden M."/>
            <person name="Gevers D."/>
            <person name="Finegold S.M."/>
            <person name="Summanen P.H."/>
            <person name="Molitoris D.R."/>
            <person name="Vaisanen M.L."/>
            <person name="Daigneault M."/>
            <person name="Allen-Vercoe E."/>
            <person name="Young S.K."/>
            <person name="Zeng Q."/>
            <person name="Gargeya S."/>
            <person name="Fitzgerald M."/>
            <person name="Haas B."/>
            <person name="Abouelleil A."/>
            <person name="Alvarado L."/>
            <person name="Arachchi H.M."/>
            <person name="Berlin A."/>
            <person name="Brown A."/>
            <person name="Chapman S.B."/>
            <person name="Chen Z."/>
            <person name="Dunbar C."/>
            <person name="Freedman E."/>
            <person name="Gearin G."/>
            <person name="Gellesch M."/>
            <person name="Goldberg J."/>
            <person name="Griggs A."/>
            <person name="Gujja S."/>
            <person name="Heiman D."/>
            <person name="Howarth C."/>
            <person name="Larson L."/>
            <person name="Lui A."/>
            <person name="MacDonald P.J.P."/>
            <person name="Montmayeur A."/>
            <person name="Murphy C."/>
            <person name="Neiman D."/>
            <person name="Pearson M."/>
            <person name="Priest M."/>
            <person name="Roberts A."/>
            <person name="Saif S."/>
            <person name="Shea T."/>
            <person name="Shenoy N."/>
            <person name="Sisk P."/>
            <person name="Stolte C."/>
            <person name="Sykes S."/>
            <person name="Wortman J."/>
            <person name="Nusbaum C."/>
            <person name="Birren B."/>
        </authorList>
    </citation>
    <scope>NUCLEOTIDE SEQUENCE [LARGE SCALE GENOMIC DNA]</scope>
    <source>
        <strain evidence="7 8">WAL-17108</strain>
    </source>
</reference>
<feature type="transmembrane region" description="Helical" evidence="6">
    <location>
        <begin position="60"/>
        <end position="78"/>
    </location>
</feature>
<feature type="transmembrane region" description="Helical" evidence="6">
    <location>
        <begin position="223"/>
        <end position="242"/>
    </location>
</feature>
<keyword evidence="5 6" id="KW-0472">Membrane</keyword>
<keyword evidence="3 6" id="KW-0812">Transmembrane</keyword>
<feature type="transmembrane region" description="Helical" evidence="6">
    <location>
        <begin position="21"/>
        <end position="40"/>
    </location>
</feature>
<accession>G5HG30</accession>
<evidence type="ECO:0000256" key="2">
    <source>
        <dbReference type="ARBA" id="ARBA00022475"/>
    </source>
</evidence>
<comment type="caution">
    <text evidence="7">The sequence shown here is derived from an EMBL/GenBank/DDBJ whole genome shotgun (WGS) entry which is preliminary data.</text>
</comment>
<feature type="transmembrane region" description="Helical" evidence="6">
    <location>
        <begin position="126"/>
        <end position="146"/>
    </location>
</feature>
<dbReference type="PANTHER" id="PTHR30250">
    <property type="entry name" value="PST FAMILY PREDICTED COLANIC ACID TRANSPORTER"/>
    <property type="match status" value="1"/>
</dbReference>
<name>G5HG30_9FIRM</name>
<sequence>MSKKGEDEIENNFRMENAFKAGLWYTISTLLVKSISIISTPFYTRMMSTADYGISATFNTWYSLLSIICSLNVSYSIGRAKIDFGPKFEKFISALQIICSVATGVIFSVIFILYDSCKDIIGLNKKAVFVLFVYLLFGTVVTLYQCLYRFRYQYKQNIYISIFITVSTVVVSLVLISCFSEKYMGKILGTTVPVVILGLYFWTKIFCCKTVPNRDEFKTFSKYALAYSAPLIVHSLSIYVLGQSDRLMVKYYCGDSVAGIYSLAYQYALLISLVINAVNSAWNPWFHDNYALKNFSSIREKIVPFLILGCFLGVGCVAVAPEAINILGGKEYIEGVHAVFPICMGVITEFVYSQYVIIEMHLKKTRYTSLGTFIASLLNLLLNWIFIPKYGFVAAAYTTFISYMVLLFMHYYIIRVVLKVHLYQDRIIYSILIGLIGISWCFTKFYSFILFRYLAVIVLIVLFILYNKKFILEKLLTFRER</sequence>
<evidence type="ECO:0000256" key="1">
    <source>
        <dbReference type="ARBA" id="ARBA00004651"/>
    </source>
</evidence>
<feature type="transmembrane region" description="Helical" evidence="6">
    <location>
        <begin position="158"/>
        <end position="177"/>
    </location>
</feature>
<dbReference type="InterPro" id="IPR002797">
    <property type="entry name" value="Polysacc_synth"/>
</dbReference>
<protein>
    <submittedName>
        <fullName evidence="7">Uncharacterized protein</fullName>
    </submittedName>
</protein>
<dbReference type="PANTHER" id="PTHR30250:SF11">
    <property type="entry name" value="O-ANTIGEN TRANSPORTER-RELATED"/>
    <property type="match status" value="1"/>
</dbReference>
<dbReference type="GO" id="GO:0005886">
    <property type="term" value="C:plasma membrane"/>
    <property type="evidence" value="ECO:0007669"/>
    <property type="project" value="UniProtKB-SubCell"/>
</dbReference>
<feature type="transmembrane region" description="Helical" evidence="6">
    <location>
        <begin position="426"/>
        <end position="443"/>
    </location>
</feature>
<evidence type="ECO:0000256" key="6">
    <source>
        <dbReference type="SAM" id="Phobius"/>
    </source>
</evidence>
<feature type="transmembrane region" description="Helical" evidence="6">
    <location>
        <begin position="449"/>
        <end position="466"/>
    </location>
</feature>
<organism evidence="7 8">
    <name type="scientific">[Clostridium] citroniae WAL-17108</name>
    <dbReference type="NCBI Taxonomy" id="742733"/>
    <lineage>
        <taxon>Bacteria</taxon>
        <taxon>Bacillati</taxon>
        <taxon>Bacillota</taxon>
        <taxon>Clostridia</taxon>
        <taxon>Lachnospirales</taxon>
        <taxon>Lachnospiraceae</taxon>
        <taxon>Enterocloster</taxon>
    </lineage>
</organism>
<comment type="subcellular location">
    <subcellularLocation>
        <location evidence="1">Cell membrane</location>
        <topology evidence="1">Multi-pass membrane protein</topology>
    </subcellularLocation>
</comment>
<feature type="transmembrane region" description="Helical" evidence="6">
    <location>
        <begin position="370"/>
        <end position="387"/>
    </location>
</feature>
<dbReference type="EMBL" id="ADLJ01000012">
    <property type="protein sequence ID" value="EHE99674.1"/>
    <property type="molecule type" value="Genomic_DNA"/>
</dbReference>
<dbReference type="RefSeq" id="WP_007860704.1">
    <property type="nucleotide sequence ID" value="NZ_JH376420.1"/>
</dbReference>
<dbReference type="AlphaFoldDB" id="G5HG30"/>
<evidence type="ECO:0000256" key="3">
    <source>
        <dbReference type="ARBA" id="ARBA00022692"/>
    </source>
</evidence>
<feature type="transmembrane region" description="Helical" evidence="6">
    <location>
        <begin position="90"/>
        <end position="114"/>
    </location>
</feature>
<proteinExistence type="predicted"/>
<feature type="transmembrane region" description="Helical" evidence="6">
    <location>
        <begin position="183"/>
        <end position="202"/>
    </location>
</feature>
<dbReference type="PATRIC" id="fig|742733.3.peg.1598"/>
<evidence type="ECO:0000256" key="5">
    <source>
        <dbReference type="ARBA" id="ARBA00023136"/>
    </source>
</evidence>
<dbReference type="HOGENOM" id="CLU_022017_7_1_9"/>
<evidence type="ECO:0000313" key="7">
    <source>
        <dbReference type="EMBL" id="EHE99674.1"/>
    </source>
</evidence>
<dbReference type="Proteomes" id="UP000003763">
    <property type="component" value="Unassembled WGS sequence"/>
</dbReference>
<evidence type="ECO:0000313" key="8">
    <source>
        <dbReference type="Proteomes" id="UP000003763"/>
    </source>
</evidence>
<evidence type="ECO:0000256" key="4">
    <source>
        <dbReference type="ARBA" id="ARBA00022989"/>
    </source>
</evidence>
<keyword evidence="2" id="KW-1003">Cell membrane</keyword>
<dbReference type="eggNOG" id="COG2244">
    <property type="taxonomic scope" value="Bacteria"/>
</dbReference>
<gene>
    <name evidence="7" type="ORF">HMPREF9469_01542</name>
</gene>